<evidence type="ECO:0000313" key="2">
    <source>
        <dbReference type="EMBL" id="AOW01293.1"/>
    </source>
</evidence>
<evidence type="ECO:0000256" key="1">
    <source>
        <dbReference type="SAM" id="MobiDB-lite"/>
    </source>
</evidence>
<accession>A0A1D8N6N4</accession>
<evidence type="ECO:0000313" key="4">
    <source>
        <dbReference type="Proteomes" id="UP000182444"/>
    </source>
</evidence>
<dbReference type="VEuPathDB" id="FungiDB:YALI1_B08094g"/>
<proteinExistence type="predicted"/>
<evidence type="ECO:0000313" key="5">
    <source>
        <dbReference type="Proteomes" id="UP000256601"/>
    </source>
</evidence>
<feature type="compositionally biased region" description="Low complexity" evidence="1">
    <location>
        <begin position="172"/>
        <end position="186"/>
    </location>
</feature>
<dbReference type="AlphaFoldDB" id="A0A1D8N6N4"/>
<feature type="region of interest" description="Disordered" evidence="1">
    <location>
        <begin position="170"/>
        <end position="192"/>
    </location>
</feature>
<reference evidence="2 4" key="1">
    <citation type="journal article" date="2016" name="PLoS ONE">
        <title>Sequence Assembly of Yarrowia lipolytica Strain W29/CLIB89 Shows Transposable Element Diversity.</title>
        <authorList>
            <person name="Magnan C."/>
            <person name="Yu J."/>
            <person name="Chang I."/>
            <person name="Jahn E."/>
            <person name="Kanomata Y."/>
            <person name="Wu J."/>
            <person name="Zeller M."/>
            <person name="Oakes M."/>
            <person name="Baldi P."/>
            <person name="Sandmeyer S."/>
        </authorList>
    </citation>
    <scope>NUCLEOTIDE SEQUENCE [LARGE SCALE GENOMIC DNA]</scope>
    <source>
        <strain evidence="2">CLIB89</strain>
        <strain evidence="4">CLIB89(W29)</strain>
    </source>
</reference>
<dbReference type="VEuPathDB" id="FungiDB:YALI0_B05962g"/>
<sequence length="285" mass="31154">MVRSIIGMARKVKTEQLSHELSKFSSDSESDSHTQNTDESGVTKQTNDDDDDDDDEDGDDDGDDDDDDDDDDDSNSERESEVKEVKPMAKKKVKATPTKVEKPKKELKDYKGLAKKSKALEKVQSMDLSSSVKSSPKKTPKKTDSKSDSKSATPLKLKAVPSNYFSADYKSPKLSSSKSTPKSALKNKGLGSVPVIPHQRKNCVRITMLKSNPDGTQETFVFGSVPRDILISQLIFNLPESWNTRRSDVYSVKGEVIEDLETATLASLGLKDGGVIDAVSRGTSG</sequence>
<dbReference type="RefSeq" id="XP_500552.1">
    <property type="nucleotide sequence ID" value="XM_500552.1"/>
</dbReference>
<feature type="compositionally biased region" description="Acidic residues" evidence="1">
    <location>
        <begin position="48"/>
        <end position="74"/>
    </location>
</feature>
<feature type="region of interest" description="Disordered" evidence="1">
    <location>
        <begin position="1"/>
        <end position="155"/>
    </location>
</feature>
<dbReference type="GeneID" id="2907637"/>
<gene>
    <name evidence="3" type="ORF">B0I71DRAFT_130178</name>
    <name evidence="2" type="ORF">YALI1_B08094g</name>
</gene>
<dbReference type="KEGG" id="yli:2907637"/>
<feature type="compositionally biased region" description="Basic and acidic residues" evidence="1">
    <location>
        <begin position="75"/>
        <end position="87"/>
    </location>
</feature>
<feature type="compositionally biased region" description="Basic and acidic residues" evidence="1">
    <location>
        <begin position="12"/>
        <end position="22"/>
    </location>
</feature>
<protein>
    <submittedName>
        <fullName evidence="2">Uncharacterized protein</fullName>
    </submittedName>
</protein>
<evidence type="ECO:0000313" key="3">
    <source>
        <dbReference type="EMBL" id="RDW26903.1"/>
    </source>
</evidence>
<dbReference type="EMBL" id="KZ858972">
    <property type="protein sequence ID" value="RDW26903.1"/>
    <property type="molecule type" value="Genomic_DNA"/>
</dbReference>
<name>A0A1D8N6N4_YARLL</name>
<feature type="compositionally biased region" description="Basic and acidic residues" evidence="1">
    <location>
        <begin position="99"/>
        <end position="112"/>
    </location>
</feature>
<feature type="compositionally biased region" description="Polar residues" evidence="1">
    <location>
        <begin position="34"/>
        <end position="45"/>
    </location>
</feature>
<reference evidence="3 5" key="2">
    <citation type="submission" date="2018-07" db="EMBL/GenBank/DDBJ databases">
        <title>Draft Genome Assemblies for Five Robust Yarrowia lipolytica Strains Exhibiting High Lipid Production and Pentose Sugar Utilization and Sugar Alcohol Secretion from Undetoxified Lignocellulosic Biomass Hydrolysates.</title>
        <authorList>
            <consortium name="DOE Joint Genome Institute"/>
            <person name="Walker C."/>
            <person name="Ryu S."/>
            <person name="Na H."/>
            <person name="Zane M."/>
            <person name="LaButti K."/>
            <person name="Lipzen A."/>
            <person name="Haridas S."/>
            <person name="Barry K."/>
            <person name="Grigoriev I.V."/>
            <person name="Quarterman J."/>
            <person name="Slininger P."/>
            <person name="Dien B."/>
            <person name="Trinh C.T."/>
        </authorList>
    </citation>
    <scope>NUCLEOTIDE SEQUENCE [LARGE SCALE GENOMIC DNA]</scope>
    <source>
        <strain evidence="3 5">YB392</strain>
    </source>
</reference>
<dbReference type="Proteomes" id="UP000256601">
    <property type="component" value="Unassembled WGS sequence"/>
</dbReference>
<organism evidence="2 4">
    <name type="scientific">Yarrowia lipolytica</name>
    <name type="common">Candida lipolytica</name>
    <dbReference type="NCBI Taxonomy" id="4952"/>
    <lineage>
        <taxon>Eukaryota</taxon>
        <taxon>Fungi</taxon>
        <taxon>Dikarya</taxon>
        <taxon>Ascomycota</taxon>
        <taxon>Saccharomycotina</taxon>
        <taxon>Dipodascomycetes</taxon>
        <taxon>Dipodascales</taxon>
        <taxon>Dipodascales incertae sedis</taxon>
        <taxon>Yarrowia</taxon>
    </lineage>
</organism>
<dbReference type="OrthoDB" id="4095692at2759"/>
<dbReference type="EMBL" id="CP017554">
    <property type="protein sequence ID" value="AOW01293.1"/>
    <property type="molecule type" value="Genomic_DNA"/>
</dbReference>
<dbReference type="Proteomes" id="UP000182444">
    <property type="component" value="Chromosome 1B"/>
</dbReference>